<dbReference type="Gene3D" id="3.30.1360.40">
    <property type="match status" value="1"/>
</dbReference>
<dbReference type="RefSeq" id="WP_267848105.1">
    <property type="nucleotide sequence ID" value="NZ_JAPMXC010000003.1"/>
</dbReference>
<dbReference type="InterPro" id="IPR029000">
    <property type="entry name" value="Cyclophilin-like_dom_sf"/>
</dbReference>
<dbReference type="NCBIfam" id="TIGR00370">
    <property type="entry name" value="5-oxoprolinase subunit PxpB"/>
    <property type="match status" value="1"/>
</dbReference>
<name>A0ABT3ZNT4_9BURK</name>
<keyword evidence="6" id="KW-1185">Reference proteome</keyword>
<evidence type="ECO:0000256" key="3">
    <source>
        <dbReference type="ARBA" id="ARBA00022840"/>
    </source>
</evidence>
<protein>
    <submittedName>
        <fullName evidence="5">5-oxoprolinase subunit PxpB</fullName>
        <ecNumber evidence="5">3.5.2.9</ecNumber>
    </submittedName>
</protein>
<dbReference type="EC" id="3.5.2.9" evidence="5"/>
<dbReference type="SMART" id="SM00796">
    <property type="entry name" value="AHS1"/>
    <property type="match status" value="1"/>
</dbReference>
<keyword evidence="3" id="KW-0067">ATP-binding</keyword>
<keyword evidence="1" id="KW-0547">Nucleotide-binding</keyword>
<keyword evidence="2 5" id="KW-0378">Hydrolase</keyword>
<feature type="domain" description="Carboxyltransferase" evidence="4">
    <location>
        <begin position="4"/>
        <end position="203"/>
    </location>
</feature>
<evidence type="ECO:0000313" key="6">
    <source>
        <dbReference type="Proteomes" id="UP001082899"/>
    </source>
</evidence>
<accession>A0ABT3ZNT4</accession>
<proteinExistence type="predicted"/>
<dbReference type="PROSITE" id="PS51257">
    <property type="entry name" value="PROKAR_LIPOPROTEIN"/>
    <property type="match status" value="1"/>
</dbReference>
<evidence type="ECO:0000313" key="5">
    <source>
        <dbReference type="EMBL" id="MCY0388209.1"/>
    </source>
</evidence>
<dbReference type="InterPro" id="IPR003833">
    <property type="entry name" value="CT_C_D"/>
</dbReference>
<dbReference type="PANTHER" id="PTHR34698">
    <property type="entry name" value="5-OXOPROLINASE SUBUNIT B"/>
    <property type="match status" value="1"/>
</dbReference>
<dbReference type="SUPFAM" id="SSF50891">
    <property type="entry name" value="Cyclophilin-like"/>
    <property type="match status" value="1"/>
</dbReference>
<dbReference type="EMBL" id="JAPMXC010000003">
    <property type="protein sequence ID" value="MCY0388209.1"/>
    <property type="molecule type" value="Genomic_DNA"/>
</dbReference>
<dbReference type="GO" id="GO:0017168">
    <property type="term" value="F:5-oxoprolinase (ATP-hydrolyzing) activity"/>
    <property type="evidence" value="ECO:0007669"/>
    <property type="project" value="UniProtKB-EC"/>
</dbReference>
<dbReference type="PANTHER" id="PTHR34698:SF2">
    <property type="entry name" value="5-OXOPROLINASE SUBUNIT B"/>
    <property type="match status" value="1"/>
</dbReference>
<organism evidence="5 6">
    <name type="scientific">Robbsia betulipollinis</name>
    <dbReference type="NCBI Taxonomy" id="2981849"/>
    <lineage>
        <taxon>Bacteria</taxon>
        <taxon>Pseudomonadati</taxon>
        <taxon>Pseudomonadota</taxon>
        <taxon>Betaproteobacteria</taxon>
        <taxon>Burkholderiales</taxon>
        <taxon>Burkholderiaceae</taxon>
        <taxon>Robbsia</taxon>
    </lineage>
</organism>
<comment type="caution">
    <text evidence="5">The sequence shown here is derived from an EMBL/GenBank/DDBJ whole genome shotgun (WGS) entry which is preliminary data.</text>
</comment>
<sequence length="218" mass="23252">MSRPTIQPLGDSAFFVAAPAPATLACQSRVWKVAERARHWPHIVDVVPGMNNLTIVFDPLAADAPALARQLEQAWSETSKPAADTGRIVDVPVHYGGAHGPDLPEIARHAGMPTEDVAALHAAGRYTVYFLGFQPGFAYLGGLDPRLHTPRRATPRLQVAAGSVGIGGEQTGIYPAASPGGWQLLGRSDLVFFDPQRESPCLMQPGDQVRFTIASVTA</sequence>
<reference evidence="5" key="1">
    <citation type="submission" date="2022-11" db="EMBL/GenBank/DDBJ databases">
        <title>Robbsia betulipollinis sp. nov., isolated from pollen of birch (Betula pendula).</title>
        <authorList>
            <person name="Shi H."/>
            <person name="Ambika Manirajan B."/>
            <person name="Ratering S."/>
            <person name="Geissler-Plaum R."/>
            <person name="Schnell S."/>
        </authorList>
    </citation>
    <scope>NUCLEOTIDE SEQUENCE</scope>
    <source>
        <strain evidence="5">Bb-Pol-6</strain>
    </source>
</reference>
<dbReference type="SUPFAM" id="SSF160467">
    <property type="entry name" value="PH0987 N-terminal domain-like"/>
    <property type="match status" value="1"/>
</dbReference>
<dbReference type="Pfam" id="PF02682">
    <property type="entry name" value="CT_C_D"/>
    <property type="match status" value="1"/>
</dbReference>
<gene>
    <name evidence="5" type="primary">pxpB</name>
    <name evidence="5" type="ORF">OVY01_13375</name>
</gene>
<evidence type="ECO:0000259" key="4">
    <source>
        <dbReference type="SMART" id="SM00796"/>
    </source>
</evidence>
<dbReference type="Proteomes" id="UP001082899">
    <property type="component" value="Unassembled WGS sequence"/>
</dbReference>
<dbReference type="InterPro" id="IPR010016">
    <property type="entry name" value="PxpB"/>
</dbReference>
<evidence type="ECO:0000256" key="2">
    <source>
        <dbReference type="ARBA" id="ARBA00022801"/>
    </source>
</evidence>
<dbReference type="Gene3D" id="2.40.100.10">
    <property type="entry name" value="Cyclophilin-like"/>
    <property type="match status" value="1"/>
</dbReference>
<evidence type="ECO:0000256" key="1">
    <source>
        <dbReference type="ARBA" id="ARBA00022741"/>
    </source>
</evidence>